<accession>A0A183V155</accession>
<reference evidence="2 3" key="2">
    <citation type="submission" date="2018-11" db="EMBL/GenBank/DDBJ databases">
        <authorList>
            <consortium name="Pathogen Informatics"/>
        </authorList>
    </citation>
    <scope>NUCLEOTIDE SEQUENCE [LARGE SCALE GENOMIC DNA]</scope>
</reference>
<name>A0A183V155_TOXCA</name>
<gene>
    <name evidence="2" type="ORF">TCNE_LOCUS14475</name>
</gene>
<keyword evidence="3" id="KW-1185">Reference proteome</keyword>
<feature type="region of interest" description="Disordered" evidence="1">
    <location>
        <begin position="767"/>
        <end position="789"/>
    </location>
</feature>
<protein>
    <submittedName>
        <fullName evidence="2 4">Uncharacterized protein</fullName>
    </submittedName>
</protein>
<proteinExistence type="predicted"/>
<evidence type="ECO:0000313" key="4">
    <source>
        <dbReference type="WBParaSite" id="TCNE_0001447501-mRNA-1"/>
    </source>
</evidence>
<dbReference type="WBParaSite" id="TCNE_0001447501-mRNA-1">
    <property type="protein sequence ID" value="TCNE_0001447501-mRNA-1"/>
    <property type="gene ID" value="TCNE_0001447501"/>
</dbReference>
<evidence type="ECO:0000313" key="3">
    <source>
        <dbReference type="Proteomes" id="UP000050794"/>
    </source>
</evidence>
<reference evidence="4" key="1">
    <citation type="submission" date="2016-06" db="UniProtKB">
        <authorList>
            <consortium name="WormBaseParasite"/>
        </authorList>
    </citation>
    <scope>IDENTIFICATION</scope>
</reference>
<evidence type="ECO:0000313" key="2">
    <source>
        <dbReference type="EMBL" id="VDM45796.1"/>
    </source>
</evidence>
<sequence>MFSACPAFAAGREKKCVCMSEQSEQEKGNQSLDGRYCINMNIGIDSDDVALDGLLLGVISCGLGSATEDGCWSLGRAYPRHHVCFRGAAASDRCLTLSIVKWCSAVNAYFVPPRTRAAVATQDIGALLFSVRHSSLEQMGENKYGFGESFYGNVCRLLKRFVSSEKSGFEKCEHIDLLLSKQNITECDGNEDDADEFLILASLAASSQALSPMASESCCRYEPRFVLKQECSQRAEQKLSPWSAAVRRRRIERSSGSNSPFVRYDMKFVRRALEEAALRKMRNDRREGFGMEEECLHMRTPSPARSSSTFSSAYSSDELSSASSSSNSHYSSFLTSVESSTQESEANVANTSLPAMGSCCFHTQLATAAATTFDAEQRSRQFRLNLEDFYPGWGAHENDESLITLGVEEARLHEYVERAFKHSRIFEILSQAANRFRISPSSFGLGLPLCHLNRCWPPIIADSDARQFFIDVEPSAKLTKFPSFHSRKKKRHCAGAERLYVSGSVNDETRSRYWQAQGPAAQARAHFVNDCRRNAFPAPQGVEDEAVLGAVRKATGKLFSWVVVIAVSVPYVVTGENAVEKVGHREHLKESDEQLANAAESVGQPRSRNATLVAAAIATVNGRCDISPVKLVHLSARSLDCALKEDTEAVAAESAPSMPSKLLLFPSPRPLCPPPASSFNRSGRFEVSKMDVLSEEIWDFHNTITQSEALLNRKLHLRDMLYCCISPVFPTAILLVLVHPKSAGLIRIAESSELLVCIVCIYGRSRPHRSTGTKQSSMKGSSSDSDSKQEPAYWYGLISLLSFSESA</sequence>
<feature type="compositionally biased region" description="Low complexity" evidence="1">
    <location>
        <begin position="772"/>
        <end position="784"/>
    </location>
</feature>
<evidence type="ECO:0000256" key="1">
    <source>
        <dbReference type="SAM" id="MobiDB-lite"/>
    </source>
</evidence>
<dbReference type="EMBL" id="UYWY01022273">
    <property type="protein sequence ID" value="VDM45796.1"/>
    <property type="molecule type" value="Genomic_DNA"/>
</dbReference>
<dbReference type="Proteomes" id="UP000050794">
    <property type="component" value="Unassembled WGS sequence"/>
</dbReference>
<feature type="compositionally biased region" description="Low complexity" evidence="1">
    <location>
        <begin position="299"/>
        <end position="311"/>
    </location>
</feature>
<dbReference type="AlphaFoldDB" id="A0A183V155"/>
<organism evidence="3 4">
    <name type="scientific">Toxocara canis</name>
    <name type="common">Canine roundworm</name>
    <dbReference type="NCBI Taxonomy" id="6265"/>
    <lineage>
        <taxon>Eukaryota</taxon>
        <taxon>Metazoa</taxon>
        <taxon>Ecdysozoa</taxon>
        <taxon>Nematoda</taxon>
        <taxon>Chromadorea</taxon>
        <taxon>Rhabditida</taxon>
        <taxon>Spirurina</taxon>
        <taxon>Ascaridomorpha</taxon>
        <taxon>Ascaridoidea</taxon>
        <taxon>Toxocaridae</taxon>
        <taxon>Toxocara</taxon>
    </lineage>
</organism>
<feature type="region of interest" description="Disordered" evidence="1">
    <location>
        <begin position="292"/>
        <end position="311"/>
    </location>
</feature>